<dbReference type="STRING" id="199890.A0A182PA44"/>
<feature type="region of interest" description="Disordered" evidence="1">
    <location>
        <begin position="50"/>
        <end position="76"/>
    </location>
</feature>
<protein>
    <submittedName>
        <fullName evidence="2">Uncharacterized protein</fullName>
    </submittedName>
</protein>
<keyword evidence="3" id="KW-1185">Reference proteome</keyword>
<reference evidence="3" key="1">
    <citation type="submission" date="2013-03" db="EMBL/GenBank/DDBJ databases">
        <title>The Genome Sequence of Anopheles epiroticus epiroticus2.</title>
        <authorList>
            <consortium name="The Broad Institute Genomics Platform"/>
            <person name="Neafsey D.E."/>
            <person name="Howell P."/>
            <person name="Walker B."/>
            <person name="Young S.K."/>
            <person name="Zeng Q."/>
            <person name="Gargeya S."/>
            <person name="Fitzgerald M."/>
            <person name="Haas B."/>
            <person name="Abouelleil A."/>
            <person name="Allen A.W."/>
            <person name="Alvarado L."/>
            <person name="Arachchi H.M."/>
            <person name="Berlin A.M."/>
            <person name="Chapman S.B."/>
            <person name="Gainer-Dewar J."/>
            <person name="Goldberg J."/>
            <person name="Griggs A."/>
            <person name="Gujja S."/>
            <person name="Hansen M."/>
            <person name="Howarth C."/>
            <person name="Imamovic A."/>
            <person name="Ireland A."/>
            <person name="Larimer J."/>
            <person name="McCowan C."/>
            <person name="Murphy C."/>
            <person name="Pearson M."/>
            <person name="Poon T.W."/>
            <person name="Priest M."/>
            <person name="Roberts A."/>
            <person name="Saif S."/>
            <person name="Shea T."/>
            <person name="Sisk P."/>
            <person name="Sykes S."/>
            <person name="Wortman J."/>
            <person name="Nusbaum C."/>
            <person name="Birren B."/>
        </authorList>
    </citation>
    <scope>NUCLEOTIDE SEQUENCE [LARGE SCALE GENOMIC DNA]</scope>
    <source>
        <strain evidence="3">Epiroticus2</strain>
    </source>
</reference>
<organism evidence="2 3">
    <name type="scientific">Anopheles epiroticus</name>
    <dbReference type="NCBI Taxonomy" id="199890"/>
    <lineage>
        <taxon>Eukaryota</taxon>
        <taxon>Metazoa</taxon>
        <taxon>Ecdysozoa</taxon>
        <taxon>Arthropoda</taxon>
        <taxon>Hexapoda</taxon>
        <taxon>Insecta</taxon>
        <taxon>Pterygota</taxon>
        <taxon>Neoptera</taxon>
        <taxon>Endopterygota</taxon>
        <taxon>Diptera</taxon>
        <taxon>Nematocera</taxon>
        <taxon>Culicoidea</taxon>
        <taxon>Culicidae</taxon>
        <taxon>Anophelinae</taxon>
        <taxon>Anopheles</taxon>
    </lineage>
</organism>
<evidence type="ECO:0000256" key="1">
    <source>
        <dbReference type="SAM" id="MobiDB-lite"/>
    </source>
</evidence>
<dbReference type="Proteomes" id="UP000075885">
    <property type="component" value="Unassembled WGS sequence"/>
</dbReference>
<name>A0A182PA44_9DIPT</name>
<sequence>MLAESGPIATELHLPYSESSTVPCSTASEPPIISRPLSPRKFFERLYGHLERDDRTTGNGSANRDGVRVPSDRNECLTPKASDAFALLETHHHSSDSQKSVSVNSSISSASPRSSLAVDIEEDSSLDASISSSPRLQSGHNRQPAPTYHPHHYCPSSSGSDYPAPTPSGVLPVPAQQNADPALVGGLQRQPGMATVSTFFSSSGGYGPPTFRPFFGIAHDGAQLPAGLSAFLDLPKPL</sequence>
<evidence type="ECO:0000313" key="2">
    <source>
        <dbReference type="EnsemblMetazoa" id="AEPI003798-PA"/>
    </source>
</evidence>
<dbReference type="VEuPathDB" id="VectorBase:AEPI003798"/>
<feature type="compositionally biased region" description="Low complexity" evidence="1">
    <location>
        <begin position="97"/>
        <end position="115"/>
    </location>
</feature>
<reference evidence="2" key="2">
    <citation type="submission" date="2020-05" db="UniProtKB">
        <authorList>
            <consortium name="EnsemblMetazoa"/>
        </authorList>
    </citation>
    <scope>IDENTIFICATION</scope>
    <source>
        <strain evidence="2">Epiroticus2</strain>
    </source>
</reference>
<proteinExistence type="predicted"/>
<accession>A0A182PA44</accession>
<feature type="compositionally biased region" description="Basic and acidic residues" evidence="1">
    <location>
        <begin position="65"/>
        <end position="75"/>
    </location>
</feature>
<feature type="region of interest" description="Disordered" evidence="1">
    <location>
        <begin position="16"/>
        <end position="35"/>
    </location>
</feature>
<evidence type="ECO:0000313" key="3">
    <source>
        <dbReference type="Proteomes" id="UP000075885"/>
    </source>
</evidence>
<feature type="region of interest" description="Disordered" evidence="1">
    <location>
        <begin position="91"/>
        <end position="177"/>
    </location>
</feature>
<feature type="compositionally biased region" description="Polar residues" evidence="1">
    <location>
        <begin position="17"/>
        <end position="28"/>
    </location>
</feature>
<dbReference type="AlphaFoldDB" id="A0A182PA44"/>
<dbReference type="EnsemblMetazoa" id="AEPI003798-RA">
    <property type="protein sequence ID" value="AEPI003798-PA"/>
    <property type="gene ID" value="AEPI003798"/>
</dbReference>